<dbReference type="STRING" id="1798409.A3I24_01920"/>
<dbReference type="PANTHER" id="PTHR42709:SF2">
    <property type="entry name" value="INNER MEMBRANE PROTEIN YOHD"/>
    <property type="match status" value="1"/>
</dbReference>
<keyword evidence="1" id="KW-0472">Membrane</keyword>
<evidence type="ECO:0000256" key="1">
    <source>
        <dbReference type="SAM" id="Phobius"/>
    </source>
</evidence>
<feature type="transmembrane region" description="Helical" evidence="1">
    <location>
        <begin position="133"/>
        <end position="156"/>
    </location>
</feature>
<protein>
    <recommendedName>
        <fullName evidence="2">VTT domain-containing protein</fullName>
    </recommendedName>
</protein>
<dbReference type="GO" id="GO:0005886">
    <property type="term" value="C:plasma membrane"/>
    <property type="evidence" value="ECO:0007669"/>
    <property type="project" value="TreeGrafter"/>
</dbReference>
<feature type="transmembrane region" description="Helical" evidence="1">
    <location>
        <begin position="45"/>
        <end position="66"/>
    </location>
</feature>
<accession>A0A1G1ZSB4</accession>
<evidence type="ECO:0000313" key="4">
    <source>
        <dbReference type="Proteomes" id="UP000177690"/>
    </source>
</evidence>
<sequence>MSGLEQFVLNNLFWAYLIIFLGMFVEGEVIFLTAAIFAWQGHLDWGLLVATAFLGVVLGDIFWYWVGHALERSSILNFFFKIRLSHYQEWLEENFLKRYYQMAIYSKFIHYVNRLTPVIAGWHKFEFKKFIRIHLLAAFIWVGINTAFGYGFGYVVGESGLRSLLRHFEYLIIGLLIIFVGGEYMIRKLFSKKIEKSLAKEERHKSFE</sequence>
<evidence type="ECO:0000259" key="2">
    <source>
        <dbReference type="Pfam" id="PF09335"/>
    </source>
</evidence>
<gene>
    <name evidence="3" type="ORF">A3I24_01920</name>
</gene>
<dbReference type="Proteomes" id="UP000177690">
    <property type="component" value="Unassembled WGS sequence"/>
</dbReference>
<keyword evidence="1" id="KW-1133">Transmembrane helix</keyword>
<dbReference type="InterPro" id="IPR051311">
    <property type="entry name" value="DedA_domain"/>
</dbReference>
<organism evidence="3 4">
    <name type="scientific">Candidatus Harrisonbacteria bacterium RIFCSPLOWO2_02_FULL_41_13b</name>
    <dbReference type="NCBI Taxonomy" id="1798409"/>
    <lineage>
        <taxon>Bacteria</taxon>
        <taxon>Candidatus Harrisoniibacteriota</taxon>
    </lineage>
</organism>
<comment type="caution">
    <text evidence="3">The sequence shown here is derived from an EMBL/GenBank/DDBJ whole genome shotgun (WGS) entry which is preliminary data.</text>
</comment>
<feature type="domain" description="VTT" evidence="2">
    <location>
        <begin position="30"/>
        <end position="150"/>
    </location>
</feature>
<dbReference type="InterPro" id="IPR032816">
    <property type="entry name" value="VTT_dom"/>
</dbReference>
<proteinExistence type="predicted"/>
<feature type="transmembrane region" description="Helical" evidence="1">
    <location>
        <begin position="168"/>
        <end position="186"/>
    </location>
</feature>
<dbReference type="PANTHER" id="PTHR42709">
    <property type="entry name" value="ALKALINE PHOSPHATASE LIKE PROTEIN"/>
    <property type="match status" value="1"/>
</dbReference>
<evidence type="ECO:0000313" key="3">
    <source>
        <dbReference type="EMBL" id="OGY67359.1"/>
    </source>
</evidence>
<dbReference type="EMBL" id="MHJL01000025">
    <property type="protein sequence ID" value="OGY67359.1"/>
    <property type="molecule type" value="Genomic_DNA"/>
</dbReference>
<dbReference type="AlphaFoldDB" id="A0A1G1ZSB4"/>
<dbReference type="Pfam" id="PF09335">
    <property type="entry name" value="VTT_dom"/>
    <property type="match status" value="1"/>
</dbReference>
<keyword evidence="1" id="KW-0812">Transmembrane</keyword>
<feature type="transmembrane region" description="Helical" evidence="1">
    <location>
        <begin position="12"/>
        <end position="39"/>
    </location>
</feature>
<reference evidence="3 4" key="1">
    <citation type="journal article" date="2016" name="Nat. Commun.">
        <title>Thousands of microbial genomes shed light on interconnected biogeochemical processes in an aquifer system.</title>
        <authorList>
            <person name="Anantharaman K."/>
            <person name="Brown C.T."/>
            <person name="Hug L.A."/>
            <person name="Sharon I."/>
            <person name="Castelle C.J."/>
            <person name="Probst A.J."/>
            <person name="Thomas B.C."/>
            <person name="Singh A."/>
            <person name="Wilkins M.J."/>
            <person name="Karaoz U."/>
            <person name="Brodie E.L."/>
            <person name="Williams K.H."/>
            <person name="Hubbard S.S."/>
            <person name="Banfield J.F."/>
        </authorList>
    </citation>
    <scope>NUCLEOTIDE SEQUENCE [LARGE SCALE GENOMIC DNA]</scope>
</reference>
<name>A0A1G1ZSB4_9BACT</name>